<dbReference type="AlphaFoldDB" id="A0A9N9AFV4"/>
<dbReference type="EMBL" id="CAJVPV010002477">
    <property type="protein sequence ID" value="CAG8527095.1"/>
    <property type="molecule type" value="Genomic_DNA"/>
</dbReference>
<reference evidence="1" key="1">
    <citation type="submission" date="2021-06" db="EMBL/GenBank/DDBJ databases">
        <authorList>
            <person name="Kallberg Y."/>
            <person name="Tangrot J."/>
            <person name="Rosling A."/>
        </authorList>
    </citation>
    <scope>NUCLEOTIDE SEQUENCE</scope>
    <source>
        <strain evidence="1">CL551</strain>
    </source>
</reference>
<comment type="caution">
    <text evidence="1">The sequence shown here is derived from an EMBL/GenBank/DDBJ whole genome shotgun (WGS) entry which is preliminary data.</text>
</comment>
<protein>
    <submittedName>
        <fullName evidence="1">5441_t:CDS:1</fullName>
    </submittedName>
</protein>
<keyword evidence="2" id="KW-1185">Reference proteome</keyword>
<evidence type="ECO:0000313" key="1">
    <source>
        <dbReference type="EMBL" id="CAG8527095.1"/>
    </source>
</evidence>
<gene>
    <name evidence="1" type="ORF">AMORRO_LOCUS4491</name>
</gene>
<sequence>MVVRDNQPFGGNTQNDRVWKQFRNLKSMFRKIAAVPGCSAKQKAGYIKNILARPSHKQQRVRACRCKKALITDDTTKFHLNCEAFGDNDCFARRAFDPKSP</sequence>
<evidence type="ECO:0000313" key="2">
    <source>
        <dbReference type="Proteomes" id="UP000789342"/>
    </source>
</evidence>
<organism evidence="1 2">
    <name type="scientific">Acaulospora morrowiae</name>
    <dbReference type="NCBI Taxonomy" id="94023"/>
    <lineage>
        <taxon>Eukaryota</taxon>
        <taxon>Fungi</taxon>
        <taxon>Fungi incertae sedis</taxon>
        <taxon>Mucoromycota</taxon>
        <taxon>Glomeromycotina</taxon>
        <taxon>Glomeromycetes</taxon>
        <taxon>Diversisporales</taxon>
        <taxon>Acaulosporaceae</taxon>
        <taxon>Acaulospora</taxon>
    </lineage>
</organism>
<accession>A0A9N9AFV4</accession>
<dbReference type="Proteomes" id="UP000789342">
    <property type="component" value="Unassembled WGS sequence"/>
</dbReference>
<proteinExistence type="predicted"/>
<name>A0A9N9AFV4_9GLOM</name>